<evidence type="ECO:0000256" key="1">
    <source>
        <dbReference type="SAM" id="MobiDB-lite"/>
    </source>
</evidence>
<dbReference type="GeneID" id="85353154"/>
<dbReference type="Proteomes" id="UP001175211">
    <property type="component" value="Unassembled WGS sequence"/>
</dbReference>
<dbReference type="RefSeq" id="XP_060330728.1">
    <property type="nucleotide sequence ID" value="XM_060469606.1"/>
</dbReference>
<organism evidence="2 3">
    <name type="scientific">Armillaria tabescens</name>
    <name type="common">Ringless honey mushroom</name>
    <name type="synonym">Agaricus tabescens</name>
    <dbReference type="NCBI Taxonomy" id="1929756"/>
    <lineage>
        <taxon>Eukaryota</taxon>
        <taxon>Fungi</taxon>
        <taxon>Dikarya</taxon>
        <taxon>Basidiomycota</taxon>
        <taxon>Agaricomycotina</taxon>
        <taxon>Agaricomycetes</taxon>
        <taxon>Agaricomycetidae</taxon>
        <taxon>Agaricales</taxon>
        <taxon>Marasmiineae</taxon>
        <taxon>Physalacriaceae</taxon>
        <taxon>Desarmillaria</taxon>
    </lineage>
</organism>
<proteinExistence type="predicted"/>
<feature type="compositionally biased region" description="Acidic residues" evidence="1">
    <location>
        <begin position="168"/>
        <end position="181"/>
    </location>
</feature>
<reference evidence="2" key="1">
    <citation type="submission" date="2023-06" db="EMBL/GenBank/DDBJ databases">
        <authorList>
            <consortium name="Lawrence Berkeley National Laboratory"/>
            <person name="Ahrendt S."/>
            <person name="Sahu N."/>
            <person name="Indic B."/>
            <person name="Wong-Bajracharya J."/>
            <person name="Merenyi Z."/>
            <person name="Ke H.-M."/>
            <person name="Monk M."/>
            <person name="Kocsube S."/>
            <person name="Drula E."/>
            <person name="Lipzen A."/>
            <person name="Balint B."/>
            <person name="Henrissat B."/>
            <person name="Andreopoulos B."/>
            <person name="Martin F.M."/>
            <person name="Harder C.B."/>
            <person name="Rigling D."/>
            <person name="Ford K.L."/>
            <person name="Foster G.D."/>
            <person name="Pangilinan J."/>
            <person name="Papanicolaou A."/>
            <person name="Barry K."/>
            <person name="LaButti K."/>
            <person name="Viragh M."/>
            <person name="Koriabine M."/>
            <person name="Yan M."/>
            <person name="Riley R."/>
            <person name="Champramary S."/>
            <person name="Plett K.L."/>
            <person name="Tsai I.J."/>
            <person name="Slot J."/>
            <person name="Sipos G."/>
            <person name="Plett J."/>
            <person name="Nagy L.G."/>
            <person name="Grigoriev I.V."/>
        </authorList>
    </citation>
    <scope>NUCLEOTIDE SEQUENCE</scope>
    <source>
        <strain evidence="2">CCBAS 213</strain>
    </source>
</reference>
<dbReference type="EMBL" id="JAUEPS010000017">
    <property type="protein sequence ID" value="KAK0458458.1"/>
    <property type="molecule type" value="Genomic_DNA"/>
</dbReference>
<accession>A0AA39KGM8</accession>
<evidence type="ECO:0000313" key="2">
    <source>
        <dbReference type="EMBL" id="KAK0458458.1"/>
    </source>
</evidence>
<sequence length="283" mass="32229">MPKAPSNPRLHSKDEYHFNFGRNKGMSIRSILWLCCGPLYSGRCRQDTPRPPSSAQSSSTYAHLLQEPRPRSLKERRQDVKDTLPEPVWEECLVALRRAVQCQSVAILSSEEEVQILESILTSDLNGTYAKRPADMSLLNDPSSVSMTALRNLLNEVEDVSTLQTPKDEEEEKEEEEGLEADGNQDDLWWVTYDADGEAWDWSDAFRQKISSVAKEVQKEHGNVGLRVARWAVRGKYAQTVCGITYGRGYTMRCEWYDGSMEWLIDACLLEGRRLEPGMMFAD</sequence>
<feature type="region of interest" description="Disordered" evidence="1">
    <location>
        <begin position="46"/>
        <end position="81"/>
    </location>
</feature>
<gene>
    <name evidence="2" type="ORF">EV420DRAFT_1479725</name>
</gene>
<protein>
    <submittedName>
        <fullName evidence="2">Uncharacterized protein</fullName>
    </submittedName>
</protein>
<keyword evidence="3" id="KW-1185">Reference proteome</keyword>
<feature type="compositionally biased region" description="Basic and acidic residues" evidence="1">
    <location>
        <begin position="66"/>
        <end position="81"/>
    </location>
</feature>
<dbReference type="AlphaFoldDB" id="A0AA39KGM8"/>
<evidence type="ECO:0000313" key="3">
    <source>
        <dbReference type="Proteomes" id="UP001175211"/>
    </source>
</evidence>
<feature type="region of interest" description="Disordered" evidence="1">
    <location>
        <begin position="160"/>
        <end position="181"/>
    </location>
</feature>
<comment type="caution">
    <text evidence="2">The sequence shown here is derived from an EMBL/GenBank/DDBJ whole genome shotgun (WGS) entry which is preliminary data.</text>
</comment>
<name>A0AA39KGM8_ARMTA</name>